<sequence length="288" mass="33694">MKGFPFFKRNQRIGIFLLLLLIVLIQIAYFVVDFSEKTSERSSQLFANIEKQVDSLRTVALRPKKDTIYPFNPNYITDYKGYILGMSTEEIDRLLAFRKQGKFVNSTQEFQNITKISDSLLKKIAPAFKFPEWVNNKKSNDYQKVKTSLTSSHKEKQDINTATKEQLMEVKGVGNVLSDRILKYKERLQGFVEMDQLAEVYGLETDVVELLKIQFEVKTLPNIVKKDINLITLRELAKIPYLKYEEAKKIIGLRSELGNFKKFDDLLEINEFDTLKIRKLQFYLFIED</sequence>
<dbReference type="PANTHER" id="PTHR21180:SF32">
    <property type="entry name" value="ENDONUCLEASE_EXONUCLEASE_PHOSPHATASE FAMILY DOMAIN-CONTAINING PROTEIN 1"/>
    <property type="match status" value="1"/>
</dbReference>
<reference evidence="1 2" key="1">
    <citation type="submission" date="2015-01" db="EMBL/GenBank/DDBJ databases">
        <authorList>
            <person name="MANFREDI Pablo"/>
        </authorList>
    </citation>
    <scope>NUCLEOTIDE SEQUENCE [LARGE SCALE GENOMIC DNA]</scope>
    <source>
        <strain evidence="1 2">CcD38</strain>
    </source>
</reference>
<gene>
    <name evidence="1" type="ORF">CCAND38_130010</name>
</gene>
<dbReference type="Gene3D" id="1.10.150.280">
    <property type="entry name" value="AF1531-like domain"/>
    <property type="match status" value="1"/>
</dbReference>
<evidence type="ECO:0000313" key="1">
    <source>
        <dbReference type="EMBL" id="CEN43716.1"/>
    </source>
</evidence>
<evidence type="ECO:0000313" key="2">
    <source>
        <dbReference type="Proteomes" id="UP000045051"/>
    </source>
</evidence>
<dbReference type="AlphaFoldDB" id="A0A0B7HY11"/>
<keyword evidence="2" id="KW-1185">Reference proteome</keyword>
<name>A0A0B7HY11_9FLAO</name>
<dbReference type="InterPro" id="IPR051675">
    <property type="entry name" value="Endo/Exo/Phosphatase_dom_1"/>
</dbReference>
<protein>
    <submittedName>
        <fullName evidence="1">Uncharacterized protein</fullName>
    </submittedName>
</protein>
<proteinExistence type="predicted"/>
<accession>A0A0B7HY11</accession>
<dbReference type="SUPFAM" id="SSF47781">
    <property type="entry name" value="RuvA domain 2-like"/>
    <property type="match status" value="2"/>
</dbReference>
<dbReference type="InterPro" id="IPR010994">
    <property type="entry name" value="RuvA_2-like"/>
</dbReference>
<dbReference type="PANTHER" id="PTHR21180">
    <property type="entry name" value="ENDONUCLEASE/EXONUCLEASE/PHOSPHATASE FAMILY DOMAIN-CONTAINING PROTEIN 1"/>
    <property type="match status" value="1"/>
</dbReference>
<dbReference type="Proteomes" id="UP000045051">
    <property type="component" value="Unassembled WGS sequence"/>
</dbReference>
<dbReference type="EMBL" id="CDOI01000035">
    <property type="protein sequence ID" value="CEN43716.1"/>
    <property type="molecule type" value="Genomic_DNA"/>
</dbReference>
<dbReference type="RefSeq" id="WP_042343269.1">
    <property type="nucleotide sequence ID" value="NZ_CDOH01000125.1"/>
</dbReference>
<dbReference type="Gene3D" id="1.10.150.320">
    <property type="entry name" value="Photosystem II 12 kDa extrinsic protein"/>
    <property type="match status" value="1"/>
</dbReference>
<dbReference type="Pfam" id="PF12836">
    <property type="entry name" value="HHH_3"/>
    <property type="match status" value="2"/>
</dbReference>
<organism evidence="1 2">
    <name type="scientific">Capnocytophaga canis</name>
    <dbReference type="NCBI Taxonomy" id="1848903"/>
    <lineage>
        <taxon>Bacteria</taxon>
        <taxon>Pseudomonadati</taxon>
        <taxon>Bacteroidota</taxon>
        <taxon>Flavobacteriia</taxon>
        <taxon>Flavobacteriales</taxon>
        <taxon>Flavobacteriaceae</taxon>
        <taxon>Capnocytophaga</taxon>
    </lineage>
</organism>